<reference evidence="2 3" key="1">
    <citation type="submission" date="2018-11" db="EMBL/GenBank/DDBJ databases">
        <title>Taxonoimc description of Halomarina strain SPP-AMP-1.</title>
        <authorList>
            <person name="Pal Y."/>
            <person name="Srinivasana K."/>
            <person name="Verma A."/>
            <person name="Kumar P."/>
        </authorList>
    </citation>
    <scope>NUCLEOTIDE SEQUENCE [LARGE SCALE GENOMIC DNA]</scope>
    <source>
        <strain evidence="2 3">SPP-AMP-1</strain>
    </source>
</reference>
<proteinExistence type="predicted"/>
<dbReference type="EMBL" id="RRCH01000034">
    <property type="protein sequence ID" value="RRJ28643.1"/>
    <property type="molecule type" value="Genomic_DNA"/>
</dbReference>
<dbReference type="Gene3D" id="3.30.2310.20">
    <property type="entry name" value="RelE-like"/>
    <property type="match status" value="1"/>
</dbReference>
<accession>A0A3P3R7W6</accession>
<dbReference type="Proteomes" id="UP000282322">
    <property type="component" value="Unassembled WGS sequence"/>
</dbReference>
<comment type="caution">
    <text evidence="2">The sequence shown here is derived from an EMBL/GenBank/DDBJ whole genome shotgun (WGS) entry which is preliminary data.</text>
</comment>
<organism evidence="2 3">
    <name type="scientific">Halocatena pleomorpha</name>
    <dbReference type="NCBI Taxonomy" id="1785090"/>
    <lineage>
        <taxon>Archaea</taxon>
        <taxon>Methanobacteriati</taxon>
        <taxon>Methanobacteriota</taxon>
        <taxon>Stenosarchaea group</taxon>
        <taxon>Halobacteria</taxon>
        <taxon>Halobacteriales</taxon>
        <taxon>Natronomonadaceae</taxon>
        <taxon>Halocatena</taxon>
    </lineage>
</organism>
<keyword evidence="1" id="KW-1277">Toxin-antitoxin system</keyword>
<evidence type="ECO:0000313" key="3">
    <source>
        <dbReference type="Proteomes" id="UP000282322"/>
    </source>
</evidence>
<name>A0A3P3R7W6_9EURY</name>
<dbReference type="AlphaFoldDB" id="A0A3P3R7W6"/>
<dbReference type="RefSeq" id="WP_124956207.1">
    <property type="nucleotide sequence ID" value="NZ_RRCH01000034.1"/>
</dbReference>
<gene>
    <name evidence="2" type="ORF">EIK79_15245</name>
</gene>
<evidence type="ECO:0000313" key="2">
    <source>
        <dbReference type="EMBL" id="RRJ28643.1"/>
    </source>
</evidence>
<dbReference type="SUPFAM" id="SSF143011">
    <property type="entry name" value="RelE-like"/>
    <property type="match status" value="1"/>
</dbReference>
<dbReference type="InterPro" id="IPR035093">
    <property type="entry name" value="RelE/ParE_toxin_dom_sf"/>
</dbReference>
<dbReference type="PANTHER" id="PTHR35601:SF1">
    <property type="entry name" value="TOXIN RELE"/>
    <property type="match status" value="1"/>
</dbReference>
<sequence>MTRVDISLTAREQLNDLSTAAQQRIKTKLLNEVSDDPERYLRPLSNSPHQSIRVGDYRVIVDYDGDSDRIKIHDVGHRRNIYD</sequence>
<dbReference type="InterPro" id="IPR007712">
    <property type="entry name" value="RelE/ParE_toxin"/>
</dbReference>
<dbReference type="PANTHER" id="PTHR35601">
    <property type="entry name" value="TOXIN RELE"/>
    <property type="match status" value="1"/>
</dbReference>
<dbReference type="OrthoDB" id="159002at2157"/>
<keyword evidence="3" id="KW-1185">Reference proteome</keyword>
<dbReference type="Pfam" id="PF05016">
    <property type="entry name" value="ParE_toxin"/>
    <property type="match status" value="1"/>
</dbReference>
<protein>
    <submittedName>
        <fullName evidence="2">Type II toxin-antitoxin system RelE/ParE family toxin</fullName>
    </submittedName>
</protein>
<evidence type="ECO:0000256" key="1">
    <source>
        <dbReference type="ARBA" id="ARBA00022649"/>
    </source>
</evidence>